<accession>A0A9N9SFH6</accession>
<evidence type="ECO:0000313" key="2">
    <source>
        <dbReference type="Proteomes" id="UP001153737"/>
    </source>
</evidence>
<dbReference type="EMBL" id="OU896722">
    <property type="protein sequence ID" value="CAG9817656.1"/>
    <property type="molecule type" value="Genomic_DNA"/>
</dbReference>
<name>A0A9N9SFH6_PHACE</name>
<gene>
    <name evidence="1" type="ORF">PHAECO_LOCUS5341</name>
</gene>
<sequence>FLLECLLTFVNTLPQTVHSNIHFTTFLWQRFCPALLAFLGIPGDSSRQPLTSGQSKIVYSIGIQVVRLVGRERALRPVLEALFHRMLLLPTPAKRLEPLRAARELLRSPGRLADLLLLSGPIQRHAGDDMAIIRLIMDSIEESSQCSDTSVLLASIECVGALLGSLEALCKGEGLNQ</sequence>
<dbReference type="AlphaFoldDB" id="A0A9N9SFH6"/>
<reference evidence="1" key="2">
    <citation type="submission" date="2022-10" db="EMBL/GenBank/DDBJ databases">
        <authorList>
            <consortium name="ENA_rothamsted_submissions"/>
            <consortium name="culmorum"/>
            <person name="King R."/>
        </authorList>
    </citation>
    <scope>NUCLEOTIDE SEQUENCE</scope>
</reference>
<proteinExistence type="predicted"/>
<reference evidence="1" key="1">
    <citation type="submission" date="2022-01" db="EMBL/GenBank/DDBJ databases">
        <authorList>
            <person name="King R."/>
        </authorList>
    </citation>
    <scope>NUCLEOTIDE SEQUENCE</scope>
</reference>
<dbReference type="OrthoDB" id="10002886at2759"/>
<feature type="non-terminal residue" evidence="1">
    <location>
        <position position="177"/>
    </location>
</feature>
<keyword evidence="2" id="KW-1185">Reference proteome</keyword>
<dbReference type="Proteomes" id="UP001153737">
    <property type="component" value="Chromosome 16"/>
</dbReference>
<organism evidence="1 2">
    <name type="scientific">Phaedon cochleariae</name>
    <name type="common">Mustard beetle</name>
    <dbReference type="NCBI Taxonomy" id="80249"/>
    <lineage>
        <taxon>Eukaryota</taxon>
        <taxon>Metazoa</taxon>
        <taxon>Ecdysozoa</taxon>
        <taxon>Arthropoda</taxon>
        <taxon>Hexapoda</taxon>
        <taxon>Insecta</taxon>
        <taxon>Pterygota</taxon>
        <taxon>Neoptera</taxon>
        <taxon>Endopterygota</taxon>
        <taxon>Coleoptera</taxon>
        <taxon>Polyphaga</taxon>
        <taxon>Cucujiformia</taxon>
        <taxon>Chrysomeloidea</taxon>
        <taxon>Chrysomelidae</taxon>
        <taxon>Chrysomelinae</taxon>
        <taxon>Chrysomelini</taxon>
        <taxon>Phaedon</taxon>
    </lineage>
</organism>
<protein>
    <submittedName>
        <fullName evidence="1">Uncharacterized protein</fullName>
    </submittedName>
</protein>
<evidence type="ECO:0000313" key="1">
    <source>
        <dbReference type="EMBL" id="CAG9817656.1"/>
    </source>
</evidence>
<feature type="non-terminal residue" evidence="1">
    <location>
        <position position="1"/>
    </location>
</feature>